<dbReference type="PANTHER" id="PTHR46423:SF1">
    <property type="entry name" value="RNA POLYMERASE II-ASSOCIATED PROTEIN 3"/>
    <property type="match status" value="1"/>
</dbReference>
<keyword evidence="1" id="KW-0802">TPR repeat</keyword>
<feature type="region of interest" description="Disordered" evidence="2">
    <location>
        <begin position="240"/>
        <end position="292"/>
    </location>
</feature>
<dbReference type="SUPFAM" id="SSF48452">
    <property type="entry name" value="TPR-like"/>
    <property type="match status" value="1"/>
</dbReference>
<gene>
    <name evidence="3" type="ORF">CPB83DRAFT_831770</name>
</gene>
<evidence type="ECO:0000313" key="3">
    <source>
        <dbReference type="EMBL" id="KAF9533966.1"/>
    </source>
</evidence>
<dbReference type="InterPro" id="IPR019734">
    <property type="entry name" value="TPR_rpt"/>
</dbReference>
<comment type="caution">
    <text evidence="3">The sequence shown here is derived from an EMBL/GenBank/DDBJ whole genome shotgun (WGS) entry which is preliminary data.</text>
</comment>
<dbReference type="OrthoDB" id="629492at2759"/>
<proteinExistence type="predicted"/>
<evidence type="ECO:0000256" key="1">
    <source>
        <dbReference type="ARBA" id="ARBA00022803"/>
    </source>
</evidence>
<sequence length="292" mass="32383">MGLPNSNDILEGATDDRKTFFTLSSSFPDPAGVTRCQQVVQAENSHPLDVSELFKIPEDVSPAWQAFFDKVAAYLSKQCAKSKDAIVQLKKRSSIMKEENLSEFEMLMCSADFTQSANMAFKAGNYFEALALYTEAVHAFPTPDAMNNAAACALKLKKFRSADNWATESLEIDLLCPTKAAKAYHRRATARHYRGKFAAALEDIIDANRALALNPGDPSVESLIVKIQETVETVKTSKDLAKYRAKQPKPVRRTSVPGTHAHRQSDGTPSRHSRLNKAQELQMKTRVDPPTF</sequence>
<protein>
    <submittedName>
        <fullName evidence="3">Uncharacterized protein</fullName>
    </submittedName>
</protein>
<organism evidence="3 4">
    <name type="scientific">Crepidotus variabilis</name>
    <dbReference type="NCBI Taxonomy" id="179855"/>
    <lineage>
        <taxon>Eukaryota</taxon>
        <taxon>Fungi</taxon>
        <taxon>Dikarya</taxon>
        <taxon>Basidiomycota</taxon>
        <taxon>Agaricomycotina</taxon>
        <taxon>Agaricomycetes</taxon>
        <taxon>Agaricomycetidae</taxon>
        <taxon>Agaricales</taxon>
        <taxon>Agaricineae</taxon>
        <taxon>Crepidotaceae</taxon>
        <taxon>Crepidotus</taxon>
    </lineage>
</organism>
<dbReference type="SMART" id="SM00028">
    <property type="entry name" value="TPR"/>
    <property type="match status" value="2"/>
</dbReference>
<accession>A0A9P6EQ41</accession>
<keyword evidence="4" id="KW-1185">Reference proteome</keyword>
<dbReference type="Proteomes" id="UP000807306">
    <property type="component" value="Unassembled WGS sequence"/>
</dbReference>
<dbReference type="EMBL" id="MU157827">
    <property type="protein sequence ID" value="KAF9533966.1"/>
    <property type="molecule type" value="Genomic_DNA"/>
</dbReference>
<dbReference type="InterPro" id="IPR051966">
    <property type="entry name" value="RPAP3"/>
</dbReference>
<feature type="compositionally biased region" description="Basic and acidic residues" evidence="2">
    <location>
        <begin position="283"/>
        <end position="292"/>
    </location>
</feature>
<reference evidence="3" key="1">
    <citation type="submission" date="2020-11" db="EMBL/GenBank/DDBJ databases">
        <authorList>
            <consortium name="DOE Joint Genome Institute"/>
            <person name="Ahrendt S."/>
            <person name="Riley R."/>
            <person name="Andreopoulos W."/>
            <person name="Labutti K."/>
            <person name="Pangilinan J."/>
            <person name="Ruiz-Duenas F.J."/>
            <person name="Barrasa J.M."/>
            <person name="Sanchez-Garcia M."/>
            <person name="Camarero S."/>
            <person name="Miyauchi S."/>
            <person name="Serrano A."/>
            <person name="Linde D."/>
            <person name="Babiker R."/>
            <person name="Drula E."/>
            <person name="Ayuso-Fernandez I."/>
            <person name="Pacheco R."/>
            <person name="Padilla G."/>
            <person name="Ferreira P."/>
            <person name="Barriuso J."/>
            <person name="Kellner H."/>
            <person name="Castanera R."/>
            <person name="Alfaro M."/>
            <person name="Ramirez L."/>
            <person name="Pisabarro A.G."/>
            <person name="Kuo A."/>
            <person name="Tritt A."/>
            <person name="Lipzen A."/>
            <person name="He G."/>
            <person name="Yan M."/>
            <person name="Ng V."/>
            <person name="Cullen D."/>
            <person name="Martin F."/>
            <person name="Rosso M.-N."/>
            <person name="Henrissat B."/>
            <person name="Hibbett D."/>
            <person name="Martinez A.T."/>
            <person name="Grigoriev I.V."/>
        </authorList>
    </citation>
    <scope>NUCLEOTIDE SEQUENCE</scope>
    <source>
        <strain evidence="3">CBS 506.95</strain>
    </source>
</reference>
<feature type="compositionally biased region" description="Basic residues" evidence="2">
    <location>
        <begin position="243"/>
        <end position="252"/>
    </location>
</feature>
<name>A0A9P6EQ41_9AGAR</name>
<dbReference type="AlphaFoldDB" id="A0A9P6EQ41"/>
<dbReference type="InterPro" id="IPR011990">
    <property type="entry name" value="TPR-like_helical_dom_sf"/>
</dbReference>
<evidence type="ECO:0000256" key="2">
    <source>
        <dbReference type="SAM" id="MobiDB-lite"/>
    </source>
</evidence>
<dbReference type="Gene3D" id="1.25.40.10">
    <property type="entry name" value="Tetratricopeptide repeat domain"/>
    <property type="match status" value="1"/>
</dbReference>
<evidence type="ECO:0000313" key="4">
    <source>
        <dbReference type="Proteomes" id="UP000807306"/>
    </source>
</evidence>
<dbReference type="PANTHER" id="PTHR46423">
    <property type="entry name" value="RNA POLYMERASE II-ASSOCIATED PROTEIN 3"/>
    <property type="match status" value="1"/>
</dbReference>
<dbReference type="GO" id="GO:0101031">
    <property type="term" value="C:protein folding chaperone complex"/>
    <property type="evidence" value="ECO:0007669"/>
    <property type="project" value="TreeGrafter"/>
</dbReference>